<feature type="transmembrane region" description="Helical" evidence="10">
    <location>
        <begin position="42"/>
        <end position="60"/>
    </location>
</feature>
<dbReference type="InterPro" id="IPR034884">
    <property type="entry name" value="Cytochrome_c_oxidase_VIc/VIIs"/>
</dbReference>
<feature type="compositionally biased region" description="Basic and acidic residues" evidence="9">
    <location>
        <begin position="7"/>
        <end position="17"/>
    </location>
</feature>
<dbReference type="PANTHER" id="PTHR48416:SF1">
    <property type="entry name" value="CYTOCHROME C OXIDASE SUBUNIT 6C"/>
    <property type="match status" value="1"/>
</dbReference>
<dbReference type="RefSeq" id="XP_055885703.1">
    <property type="nucleotide sequence ID" value="XM_056029728.1"/>
</dbReference>
<evidence type="ECO:0000256" key="9">
    <source>
        <dbReference type="SAM" id="MobiDB-lite"/>
    </source>
</evidence>
<comment type="subcellular location">
    <subcellularLocation>
        <location evidence="1">Mitochondrion inner membrane</location>
        <topology evidence="1">Single-pass membrane protein</topology>
    </subcellularLocation>
</comment>
<evidence type="ECO:0000313" key="12">
    <source>
        <dbReference type="RefSeq" id="XP_055885703.1"/>
    </source>
</evidence>
<evidence type="ECO:0000313" key="11">
    <source>
        <dbReference type="Proteomes" id="UP001165740"/>
    </source>
</evidence>
<dbReference type="Pfam" id="PF02937">
    <property type="entry name" value="COX6C"/>
    <property type="match status" value="1"/>
</dbReference>
<evidence type="ECO:0000256" key="10">
    <source>
        <dbReference type="SAM" id="Phobius"/>
    </source>
</evidence>
<keyword evidence="11" id="KW-1185">Reference proteome</keyword>
<evidence type="ECO:0000256" key="5">
    <source>
        <dbReference type="ARBA" id="ARBA00022792"/>
    </source>
</evidence>
<keyword evidence="6 10" id="KW-1133">Transmembrane helix</keyword>
<dbReference type="RefSeq" id="XP_055885704.1">
    <property type="nucleotide sequence ID" value="XM_056029729.1"/>
</dbReference>
<keyword evidence="8 10" id="KW-0472">Membrane</keyword>
<gene>
    <name evidence="12 13" type="primary">LOC106068219</name>
</gene>
<dbReference type="OrthoDB" id="10051322at2759"/>
<protein>
    <submittedName>
        <fullName evidence="12 13">Uncharacterized protein LOC106068219</fullName>
    </submittedName>
</protein>
<feature type="region of interest" description="Disordered" evidence="9">
    <location>
        <begin position="1"/>
        <end position="24"/>
    </location>
</feature>
<evidence type="ECO:0000313" key="13">
    <source>
        <dbReference type="RefSeq" id="XP_055885704.1"/>
    </source>
</evidence>
<organism evidence="11 13">
    <name type="scientific">Biomphalaria glabrata</name>
    <name type="common">Bloodfluke planorb</name>
    <name type="synonym">Freshwater snail</name>
    <dbReference type="NCBI Taxonomy" id="6526"/>
    <lineage>
        <taxon>Eukaryota</taxon>
        <taxon>Metazoa</taxon>
        <taxon>Spiralia</taxon>
        <taxon>Lophotrochozoa</taxon>
        <taxon>Mollusca</taxon>
        <taxon>Gastropoda</taxon>
        <taxon>Heterobranchia</taxon>
        <taxon>Euthyneura</taxon>
        <taxon>Panpulmonata</taxon>
        <taxon>Hygrophila</taxon>
        <taxon>Lymnaeoidea</taxon>
        <taxon>Planorbidae</taxon>
        <taxon>Biomphalaria</taxon>
    </lineage>
</organism>
<accession>A0A9W3AET0</accession>
<comment type="pathway">
    <text evidence="2">Energy metabolism; oxidative phosphorylation.</text>
</comment>
<evidence type="ECO:0000256" key="3">
    <source>
        <dbReference type="ARBA" id="ARBA00007204"/>
    </source>
</evidence>
<dbReference type="InterPro" id="IPR037169">
    <property type="entry name" value="Cytochrome_c_oxidase_VIc_sf"/>
</dbReference>
<dbReference type="GeneID" id="106068219"/>
<dbReference type="Gene3D" id="4.10.93.10">
    <property type="entry name" value="Mitochondrial cytochrome c oxidase subunit VIc/VIIs"/>
    <property type="match status" value="1"/>
</dbReference>
<dbReference type="Proteomes" id="UP001165740">
    <property type="component" value="Chromosome 5"/>
</dbReference>
<evidence type="ECO:0000256" key="8">
    <source>
        <dbReference type="ARBA" id="ARBA00023136"/>
    </source>
</evidence>
<name>A0A9W3AET0_BIOGL</name>
<dbReference type="InterPro" id="IPR051389">
    <property type="entry name" value="Cytochrome_c_oxidase_VIc"/>
</dbReference>
<dbReference type="GO" id="GO:0005743">
    <property type="term" value="C:mitochondrial inner membrane"/>
    <property type="evidence" value="ECO:0007669"/>
    <property type="project" value="UniProtKB-SubCell"/>
</dbReference>
<evidence type="ECO:0000256" key="6">
    <source>
        <dbReference type="ARBA" id="ARBA00022989"/>
    </source>
</evidence>
<comment type="similarity">
    <text evidence="3">Belongs to the cytochrome c oxidase subunit 6c family.</text>
</comment>
<reference evidence="12 13" key="1">
    <citation type="submission" date="2025-04" db="UniProtKB">
        <authorList>
            <consortium name="RefSeq"/>
        </authorList>
    </citation>
    <scope>IDENTIFICATION</scope>
</reference>
<proteinExistence type="inferred from homology"/>
<evidence type="ECO:0000256" key="1">
    <source>
        <dbReference type="ARBA" id="ARBA00004434"/>
    </source>
</evidence>
<sequence length="100" mass="11525">MIKSKMATKDATKESKTSNKTVKTSTKPVLRNLLLTKTKKDFALALSVALTIATSYYIFVKRQRRKIFEEFHRTYDADAAYERMKAKGVFKPRKRSESNA</sequence>
<keyword evidence="4 10" id="KW-0812">Transmembrane</keyword>
<keyword evidence="5" id="KW-0999">Mitochondrion inner membrane</keyword>
<dbReference type="AlphaFoldDB" id="A0A9W3AET0"/>
<dbReference type="PANTHER" id="PTHR48416">
    <property type="entry name" value="CYTOCHROME C OXIDASE SUBUNIT 6C"/>
    <property type="match status" value="1"/>
</dbReference>
<evidence type="ECO:0000256" key="7">
    <source>
        <dbReference type="ARBA" id="ARBA00023128"/>
    </source>
</evidence>
<dbReference type="OMA" id="KNYDAMK"/>
<evidence type="ECO:0000256" key="2">
    <source>
        <dbReference type="ARBA" id="ARBA00004673"/>
    </source>
</evidence>
<keyword evidence="7" id="KW-0496">Mitochondrion</keyword>
<dbReference type="SUPFAM" id="SSF81415">
    <property type="entry name" value="Mitochondrial cytochrome c oxidase subunit VIc"/>
    <property type="match status" value="1"/>
</dbReference>
<evidence type="ECO:0000256" key="4">
    <source>
        <dbReference type="ARBA" id="ARBA00022692"/>
    </source>
</evidence>